<dbReference type="GO" id="GO:0005634">
    <property type="term" value="C:nucleus"/>
    <property type="evidence" value="ECO:0000318"/>
    <property type="project" value="GO_Central"/>
</dbReference>
<proteinExistence type="inferred from homology"/>
<dbReference type="STRING" id="45351.A7T5Z6"/>
<keyword evidence="4" id="KW-1185">Reference proteome</keyword>
<name>A7T5Z6_NEMVE</name>
<dbReference type="Proteomes" id="UP000001593">
    <property type="component" value="Unassembled WGS sequence"/>
</dbReference>
<organism evidence="3 4">
    <name type="scientific">Nematostella vectensis</name>
    <name type="common">Starlet sea anemone</name>
    <dbReference type="NCBI Taxonomy" id="45351"/>
    <lineage>
        <taxon>Eukaryota</taxon>
        <taxon>Metazoa</taxon>
        <taxon>Cnidaria</taxon>
        <taxon>Anthozoa</taxon>
        <taxon>Hexacorallia</taxon>
        <taxon>Actiniaria</taxon>
        <taxon>Edwardsiidae</taxon>
        <taxon>Nematostella</taxon>
    </lineage>
</organism>
<protein>
    <recommendedName>
        <fullName evidence="2">DNA/pantothenate metabolism flavoprotein C-terminal domain-containing protein</fullName>
    </recommendedName>
</protein>
<dbReference type="eggNOG" id="KOG2728">
    <property type="taxonomic scope" value="Eukaryota"/>
</dbReference>
<evidence type="ECO:0000259" key="2">
    <source>
        <dbReference type="Pfam" id="PF04127"/>
    </source>
</evidence>
<dbReference type="Gene3D" id="3.40.50.10300">
    <property type="entry name" value="CoaB-like"/>
    <property type="match status" value="1"/>
</dbReference>
<dbReference type="InterPro" id="IPR035929">
    <property type="entry name" value="CoaB-like_sf"/>
</dbReference>
<evidence type="ECO:0000313" key="4">
    <source>
        <dbReference type="Proteomes" id="UP000001593"/>
    </source>
</evidence>
<dbReference type="KEGG" id="nve:5499071"/>
<dbReference type="InterPro" id="IPR007085">
    <property type="entry name" value="DNA/pantothenate-metab_flavo_C"/>
</dbReference>
<dbReference type="EMBL" id="DS471360">
    <property type="protein sequence ID" value="EDO28614.1"/>
    <property type="molecule type" value="Genomic_DNA"/>
</dbReference>
<dbReference type="GO" id="GO:0005737">
    <property type="term" value="C:cytoplasm"/>
    <property type="evidence" value="ECO:0000318"/>
    <property type="project" value="GO_Central"/>
</dbReference>
<dbReference type="GO" id="GO:0004632">
    <property type="term" value="F:phosphopantothenate--cysteine ligase activity"/>
    <property type="evidence" value="ECO:0000318"/>
    <property type="project" value="GO_Central"/>
</dbReference>
<dbReference type="Pfam" id="PF04127">
    <property type="entry name" value="DFP"/>
    <property type="match status" value="1"/>
</dbReference>
<dbReference type="InParanoid" id="A7T5Z6"/>
<dbReference type="GO" id="GO:0015937">
    <property type="term" value="P:coenzyme A biosynthetic process"/>
    <property type="evidence" value="ECO:0000318"/>
    <property type="project" value="GO_Central"/>
</dbReference>
<reference evidence="3 4" key="1">
    <citation type="journal article" date="2007" name="Science">
        <title>Sea anemone genome reveals ancestral eumetazoan gene repertoire and genomic organization.</title>
        <authorList>
            <person name="Putnam N.H."/>
            <person name="Srivastava M."/>
            <person name="Hellsten U."/>
            <person name="Dirks B."/>
            <person name="Chapman J."/>
            <person name="Salamov A."/>
            <person name="Terry A."/>
            <person name="Shapiro H."/>
            <person name="Lindquist E."/>
            <person name="Kapitonov V.V."/>
            <person name="Jurka J."/>
            <person name="Genikhovich G."/>
            <person name="Grigoriev I.V."/>
            <person name="Lucas S.M."/>
            <person name="Steele R.E."/>
            <person name="Finnerty J.R."/>
            <person name="Technau U."/>
            <person name="Martindale M.Q."/>
            <person name="Rokhsar D.S."/>
        </authorList>
    </citation>
    <scope>NUCLEOTIDE SEQUENCE [LARGE SCALE GENOMIC DNA]</scope>
    <source>
        <strain evidence="4">CH2 X CH6</strain>
    </source>
</reference>
<comment type="similarity">
    <text evidence="1">Belongs to the PPC synthetase family.</text>
</comment>
<dbReference type="HOGENOM" id="CLU_042326_3_0_1"/>
<sequence length="128" mass="14465">EHKISSEGPLELNMQQVPKMLSPLVKLWARNAFVVSFKLETDVNIISKKAREALTKYNHQVVVSNILQTRKKTVVIVTPSQEMAIWMPDNELDLGKEIEAKIVVELIKMHQQFIGSSTIIMQGISPAK</sequence>
<feature type="non-terminal residue" evidence="3">
    <location>
        <position position="1"/>
    </location>
</feature>
<dbReference type="PhylomeDB" id="A7T5Z6"/>
<dbReference type="AlphaFoldDB" id="A7T5Z6"/>
<dbReference type="SUPFAM" id="SSF102645">
    <property type="entry name" value="CoaB-like"/>
    <property type="match status" value="1"/>
</dbReference>
<gene>
    <name evidence="3" type="ORF">NEMVEDRAFT_v1g147307</name>
</gene>
<feature type="domain" description="DNA/pantothenate metabolism flavoprotein C-terminal" evidence="2">
    <location>
        <begin position="2"/>
        <end position="90"/>
    </location>
</feature>
<accession>A7T5Z6</accession>
<evidence type="ECO:0000313" key="3">
    <source>
        <dbReference type="EMBL" id="EDO28614.1"/>
    </source>
</evidence>
<evidence type="ECO:0000256" key="1">
    <source>
        <dbReference type="ARBA" id="ARBA00005703"/>
    </source>
</evidence>